<evidence type="ECO:0000313" key="2">
    <source>
        <dbReference type="Proteomes" id="UP000886501"/>
    </source>
</evidence>
<dbReference type="EMBL" id="MU118297">
    <property type="protein sequence ID" value="KAF9643028.1"/>
    <property type="molecule type" value="Genomic_DNA"/>
</dbReference>
<protein>
    <submittedName>
        <fullName evidence="1">Uncharacterized protein</fullName>
    </submittedName>
</protein>
<sequence>MQNRDPTPFGSCRSRLTSRPFLQSALEEFLKSPRTNNSRVDLFTVCRKEGDGFDRTYKRGYDGDLNTFLILVCRPTSLCSQLCVYHRHSIQAGTRPERDNRRLHASPYLRPKRFTPSSLLKWI</sequence>
<evidence type="ECO:0000313" key="1">
    <source>
        <dbReference type="EMBL" id="KAF9643028.1"/>
    </source>
</evidence>
<comment type="caution">
    <text evidence="1">The sequence shown here is derived from an EMBL/GenBank/DDBJ whole genome shotgun (WGS) entry which is preliminary data.</text>
</comment>
<gene>
    <name evidence="1" type="ORF">BDM02DRAFT_1760488</name>
</gene>
<accession>A0ACB6Z189</accession>
<reference evidence="1" key="1">
    <citation type="submission" date="2019-10" db="EMBL/GenBank/DDBJ databases">
        <authorList>
            <consortium name="DOE Joint Genome Institute"/>
            <person name="Kuo A."/>
            <person name="Miyauchi S."/>
            <person name="Kiss E."/>
            <person name="Drula E."/>
            <person name="Kohler A."/>
            <person name="Sanchez-Garcia M."/>
            <person name="Andreopoulos B."/>
            <person name="Barry K.W."/>
            <person name="Bonito G."/>
            <person name="Buee M."/>
            <person name="Carver A."/>
            <person name="Chen C."/>
            <person name="Cichocki N."/>
            <person name="Clum A."/>
            <person name="Culley D."/>
            <person name="Crous P.W."/>
            <person name="Fauchery L."/>
            <person name="Girlanda M."/>
            <person name="Hayes R."/>
            <person name="Keri Z."/>
            <person name="Labutti K."/>
            <person name="Lipzen A."/>
            <person name="Lombard V."/>
            <person name="Magnuson J."/>
            <person name="Maillard F."/>
            <person name="Morin E."/>
            <person name="Murat C."/>
            <person name="Nolan M."/>
            <person name="Ohm R."/>
            <person name="Pangilinan J."/>
            <person name="Pereira M."/>
            <person name="Perotto S."/>
            <person name="Peter M."/>
            <person name="Riley R."/>
            <person name="Sitrit Y."/>
            <person name="Stielow B."/>
            <person name="Szollosi G."/>
            <person name="Zifcakova L."/>
            <person name="Stursova M."/>
            <person name="Spatafora J.W."/>
            <person name="Tedersoo L."/>
            <person name="Vaario L.-M."/>
            <person name="Yamada A."/>
            <person name="Yan M."/>
            <person name="Wang P."/>
            <person name="Xu J."/>
            <person name="Bruns T."/>
            <person name="Baldrian P."/>
            <person name="Vilgalys R."/>
            <person name="Henrissat B."/>
            <person name="Grigoriev I.V."/>
            <person name="Hibbett D."/>
            <person name="Nagy L.G."/>
            <person name="Martin F.M."/>
        </authorList>
    </citation>
    <scope>NUCLEOTIDE SEQUENCE</scope>
    <source>
        <strain evidence="1">P2</strain>
    </source>
</reference>
<dbReference type="Proteomes" id="UP000886501">
    <property type="component" value="Unassembled WGS sequence"/>
</dbReference>
<name>A0ACB6Z189_THEGA</name>
<organism evidence="1 2">
    <name type="scientific">Thelephora ganbajun</name>
    <name type="common">Ganba fungus</name>
    <dbReference type="NCBI Taxonomy" id="370292"/>
    <lineage>
        <taxon>Eukaryota</taxon>
        <taxon>Fungi</taxon>
        <taxon>Dikarya</taxon>
        <taxon>Basidiomycota</taxon>
        <taxon>Agaricomycotina</taxon>
        <taxon>Agaricomycetes</taxon>
        <taxon>Thelephorales</taxon>
        <taxon>Thelephoraceae</taxon>
        <taxon>Thelephora</taxon>
    </lineage>
</organism>
<keyword evidence="2" id="KW-1185">Reference proteome</keyword>
<reference evidence="1" key="2">
    <citation type="journal article" date="2020" name="Nat. Commun.">
        <title>Large-scale genome sequencing of mycorrhizal fungi provides insights into the early evolution of symbiotic traits.</title>
        <authorList>
            <person name="Miyauchi S."/>
            <person name="Kiss E."/>
            <person name="Kuo A."/>
            <person name="Drula E."/>
            <person name="Kohler A."/>
            <person name="Sanchez-Garcia M."/>
            <person name="Morin E."/>
            <person name="Andreopoulos B."/>
            <person name="Barry K.W."/>
            <person name="Bonito G."/>
            <person name="Buee M."/>
            <person name="Carver A."/>
            <person name="Chen C."/>
            <person name="Cichocki N."/>
            <person name="Clum A."/>
            <person name="Culley D."/>
            <person name="Crous P.W."/>
            <person name="Fauchery L."/>
            <person name="Girlanda M."/>
            <person name="Hayes R.D."/>
            <person name="Keri Z."/>
            <person name="LaButti K."/>
            <person name="Lipzen A."/>
            <person name="Lombard V."/>
            <person name="Magnuson J."/>
            <person name="Maillard F."/>
            <person name="Murat C."/>
            <person name="Nolan M."/>
            <person name="Ohm R.A."/>
            <person name="Pangilinan J."/>
            <person name="Pereira M.F."/>
            <person name="Perotto S."/>
            <person name="Peter M."/>
            <person name="Pfister S."/>
            <person name="Riley R."/>
            <person name="Sitrit Y."/>
            <person name="Stielow J.B."/>
            <person name="Szollosi G."/>
            <person name="Zifcakova L."/>
            <person name="Stursova M."/>
            <person name="Spatafora J.W."/>
            <person name="Tedersoo L."/>
            <person name="Vaario L.M."/>
            <person name="Yamada A."/>
            <person name="Yan M."/>
            <person name="Wang P."/>
            <person name="Xu J."/>
            <person name="Bruns T."/>
            <person name="Baldrian P."/>
            <person name="Vilgalys R."/>
            <person name="Dunand C."/>
            <person name="Henrissat B."/>
            <person name="Grigoriev I.V."/>
            <person name="Hibbett D."/>
            <person name="Nagy L.G."/>
            <person name="Martin F.M."/>
        </authorList>
    </citation>
    <scope>NUCLEOTIDE SEQUENCE</scope>
    <source>
        <strain evidence="1">P2</strain>
    </source>
</reference>
<proteinExistence type="predicted"/>